<dbReference type="STRING" id="1797729.A3A60_01430"/>
<name>A0A1F5HYD1_9BACT</name>
<evidence type="ECO:0000313" key="1">
    <source>
        <dbReference type="EMBL" id="OGE09103.1"/>
    </source>
</evidence>
<organism evidence="1 2">
    <name type="scientific">Candidatus Curtissbacteria bacterium RIFCSPLOWO2_01_FULL_42_26</name>
    <dbReference type="NCBI Taxonomy" id="1797729"/>
    <lineage>
        <taxon>Bacteria</taxon>
        <taxon>Candidatus Curtissiibacteriota</taxon>
    </lineage>
</organism>
<reference evidence="1 2" key="1">
    <citation type="journal article" date="2016" name="Nat. Commun.">
        <title>Thousands of microbial genomes shed light on interconnected biogeochemical processes in an aquifer system.</title>
        <authorList>
            <person name="Anantharaman K."/>
            <person name="Brown C.T."/>
            <person name="Hug L.A."/>
            <person name="Sharon I."/>
            <person name="Castelle C.J."/>
            <person name="Probst A.J."/>
            <person name="Thomas B.C."/>
            <person name="Singh A."/>
            <person name="Wilkins M.J."/>
            <person name="Karaoz U."/>
            <person name="Brodie E.L."/>
            <person name="Williams K.H."/>
            <person name="Hubbard S.S."/>
            <person name="Banfield J.F."/>
        </authorList>
    </citation>
    <scope>NUCLEOTIDE SEQUENCE [LARGE SCALE GENOMIC DNA]</scope>
</reference>
<accession>A0A1F5HYD1</accession>
<proteinExistence type="predicted"/>
<protein>
    <submittedName>
        <fullName evidence="1">Uncharacterized protein</fullName>
    </submittedName>
</protein>
<comment type="caution">
    <text evidence="1">The sequence shown here is derived from an EMBL/GenBank/DDBJ whole genome shotgun (WGS) entry which is preliminary data.</text>
</comment>
<dbReference type="EMBL" id="MFBS01000025">
    <property type="protein sequence ID" value="OGE09103.1"/>
    <property type="molecule type" value="Genomic_DNA"/>
</dbReference>
<dbReference type="AlphaFoldDB" id="A0A1F5HYD1"/>
<gene>
    <name evidence="1" type="ORF">A3A60_01430</name>
</gene>
<sequence>MMQYEREGVIITETREEGITLQDAIRERYGKKKGVWPFRSVQAPEIPTPDLKFSSIDNVIISRDFEHVVATASDESQNFLVRDDKILLQGDFKIIIYESQPHGLDFSSLVAFTVSPQDGSWTLHHFDTDGNHKTVVEGMISSHDVGRDKILCLTDSPDGQAFNLVHLDSGQILYRFNTKGVDPLNTQFESYSQIIGAEPKIVWREKNNDVKPKYSLYLNSQLLATNVIAHEFEHEFSSYLLIRESETEDQIDVISNGDLLDSLPFQLQPCGDIYGGPIEADKTITWAAIGLTDGSHKWLFCITPKWHALLNDHPFDKDAIWVFDVTNEGIECTGKRNGIERTIKITLDNNGDPQVSEEAA</sequence>
<evidence type="ECO:0000313" key="2">
    <source>
        <dbReference type="Proteomes" id="UP000179227"/>
    </source>
</evidence>
<dbReference type="Proteomes" id="UP000179227">
    <property type="component" value="Unassembled WGS sequence"/>
</dbReference>